<name>A0A0W0G1H6_MONRR</name>
<dbReference type="InterPro" id="IPR051477">
    <property type="entry name" value="Expansin_CellWall"/>
</dbReference>
<evidence type="ECO:0000259" key="3">
    <source>
        <dbReference type="Pfam" id="PF03330"/>
    </source>
</evidence>
<feature type="domain" description="RlpA-like protein double-psi beta-barrel" evidence="3">
    <location>
        <begin position="22"/>
        <end position="111"/>
    </location>
</feature>
<dbReference type="EMBL" id="LATX01001335">
    <property type="protein sequence ID" value="KTB42425.1"/>
    <property type="molecule type" value="Genomic_DNA"/>
</dbReference>
<organism evidence="4 5">
    <name type="scientific">Moniliophthora roreri</name>
    <name type="common">Frosty pod rot fungus</name>
    <name type="synonym">Monilia roreri</name>
    <dbReference type="NCBI Taxonomy" id="221103"/>
    <lineage>
        <taxon>Eukaryota</taxon>
        <taxon>Fungi</taxon>
        <taxon>Dikarya</taxon>
        <taxon>Basidiomycota</taxon>
        <taxon>Agaricomycotina</taxon>
        <taxon>Agaricomycetes</taxon>
        <taxon>Agaricomycetidae</taxon>
        <taxon>Agaricales</taxon>
        <taxon>Marasmiineae</taxon>
        <taxon>Marasmiaceae</taxon>
        <taxon>Moniliophthora</taxon>
    </lineage>
</organism>
<evidence type="ECO:0000313" key="5">
    <source>
        <dbReference type="Proteomes" id="UP000054988"/>
    </source>
</evidence>
<evidence type="ECO:0000313" key="4">
    <source>
        <dbReference type="EMBL" id="KTB42425.1"/>
    </source>
</evidence>
<accession>A0A0W0G1H6</accession>
<dbReference type="SUPFAM" id="SSF50685">
    <property type="entry name" value="Barwin-like endoglucanases"/>
    <property type="match status" value="2"/>
</dbReference>
<dbReference type="CDD" id="cd22191">
    <property type="entry name" value="DPBB_RlpA_EXP_N-like"/>
    <property type="match status" value="2"/>
</dbReference>
<dbReference type="AlphaFoldDB" id="A0A0W0G1H6"/>
<protein>
    <recommendedName>
        <fullName evidence="3">RlpA-like protein double-psi beta-barrel domain-containing protein</fullName>
    </recommendedName>
</protein>
<feature type="chain" id="PRO_5006902274" description="RlpA-like protein double-psi beta-barrel domain-containing protein" evidence="2">
    <location>
        <begin position="21"/>
        <end position="229"/>
    </location>
</feature>
<evidence type="ECO:0000256" key="2">
    <source>
        <dbReference type="SAM" id="SignalP"/>
    </source>
</evidence>
<dbReference type="InterPro" id="IPR009009">
    <property type="entry name" value="RlpA-like_DPBB"/>
</dbReference>
<feature type="signal peptide" evidence="2">
    <location>
        <begin position="1"/>
        <end position="20"/>
    </location>
</feature>
<feature type="domain" description="RlpA-like protein double-psi beta-barrel" evidence="3">
    <location>
        <begin position="135"/>
        <end position="224"/>
    </location>
</feature>
<evidence type="ECO:0000256" key="1">
    <source>
        <dbReference type="ARBA" id="ARBA00022729"/>
    </source>
</evidence>
<dbReference type="eggNOG" id="ENOG502S6X4">
    <property type="taxonomic scope" value="Eukaryota"/>
</dbReference>
<dbReference type="PANTHER" id="PTHR31836:SF28">
    <property type="entry name" value="SRCR DOMAIN-CONTAINING PROTEIN-RELATED"/>
    <property type="match status" value="1"/>
</dbReference>
<sequence length="229" mass="24439">MHFNTVLLSTLFASIGLVNALNGDGTWYQPNGGFGACGWRLSNSDMIAALPSSTYANGSKCRQRINVHYQSKSVNVVVADLCAGCGPNDVDLSESAFKQLTGLDAGRIKVNWNFEGDLPVLDNNRGNIPVDAGMTGDATWYQPNGAYGACNAPSANYDLVAGLPPGHYANGSKCWRHLNVHYQGKSIDVTVVDLCPGCGPNDINLSEGAFQLLAPLAVGRIRVHWELKA</sequence>
<dbReference type="Proteomes" id="UP000054988">
    <property type="component" value="Unassembled WGS sequence"/>
</dbReference>
<keyword evidence="1 2" id="KW-0732">Signal</keyword>
<dbReference type="Gene3D" id="2.40.40.10">
    <property type="entry name" value="RlpA-like domain"/>
    <property type="match status" value="2"/>
</dbReference>
<reference evidence="4 5" key="1">
    <citation type="submission" date="2015-12" db="EMBL/GenBank/DDBJ databases">
        <title>Draft genome sequence of Moniliophthora roreri, the causal agent of frosty pod rot of cacao.</title>
        <authorList>
            <person name="Aime M.C."/>
            <person name="Diaz-Valderrama J.R."/>
            <person name="Kijpornyongpan T."/>
            <person name="Phillips-Mora W."/>
        </authorList>
    </citation>
    <scope>NUCLEOTIDE SEQUENCE [LARGE SCALE GENOMIC DNA]</scope>
    <source>
        <strain evidence="4 5">MCA 2952</strain>
    </source>
</reference>
<comment type="caution">
    <text evidence="4">The sequence shown here is derived from an EMBL/GenBank/DDBJ whole genome shotgun (WGS) entry which is preliminary data.</text>
</comment>
<gene>
    <name evidence="4" type="ORF">WG66_5000</name>
</gene>
<dbReference type="InterPro" id="IPR036908">
    <property type="entry name" value="RlpA-like_sf"/>
</dbReference>
<dbReference type="Pfam" id="PF03330">
    <property type="entry name" value="DPBB_1"/>
    <property type="match status" value="2"/>
</dbReference>
<dbReference type="PANTHER" id="PTHR31836">
    <property type="match status" value="1"/>
</dbReference>
<proteinExistence type="predicted"/>